<dbReference type="GO" id="GO:0004659">
    <property type="term" value="F:prenyltransferase activity"/>
    <property type="evidence" value="ECO:0007669"/>
    <property type="project" value="InterPro"/>
</dbReference>
<evidence type="ECO:0000256" key="1">
    <source>
        <dbReference type="ARBA" id="ARBA00001946"/>
    </source>
</evidence>
<evidence type="ECO:0000256" key="5">
    <source>
        <dbReference type="ARBA" id="ARBA00022842"/>
    </source>
</evidence>
<reference evidence="6" key="1">
    <citation type="submission" date="2018-05" db="EMBL/GenBank/DDBJ databases">
        <authorList>
            <person name="Lanie J.A."/>
            <person name="Ng W.-L."/>
            <person name="Kazmierczak K.M."/>
            <person name="Andrzejewski T.M."/>
            <person name="Davidsen T.M."/>
            <person name="Wayne K.J."/>
            <person name="Tettelin H."/>
            <person name="Glass J.I."/>
            <person name="Rusch D."/>
            <person name="Podicherti R."/>
            <person name="Tsui H.-C.T."/>
            <person name="Winkler M.E."/>
        </authorList>
    </citation>
    <scope>NUCLEOTIDE SEQUENCE</scope>
</reference>
<dbReference type="Pfam" id="PF00348">
    <property type="entry name" value="polyprenyl_synt"/>
    <property type="match status" value="1"/>
</dbReference>
<sequence>MKSVFQKDLMKNIEEYLPRFDEVFQNTLKSNIKIINSIVAYISRKKGKQLRPSLCILSAKLCGEPNQNTFRAAALIEMIHVATLFHDDVVDDAHIRRGWPSINRIWKN</sequence>
<dbReference type="EMBL" id="UINC01208833">
    <property type="protein sequence ID" value="SVE31577.1"/>
    <property type="molecule type" value="Genomic_DNA"/>
</dbReference>
<comment type="cofactor">
    <cofactor evidence="1">
        <name>Mg(2+)</name>
        <dbReference type="ChEBI" id="CHEBI:18420"/>
    </cofactor>
</comment>
<dbReference type="InterPro" id="IPR008949">
    <property type="entry name" value="Isoprenoid_synthase_dom_sf"/>
</dbReference>
<dbReference type="InterPro" id="IPR000092">
    <property type="entry name" value="Polyprenyl_synt"/>
</dbReference>
<keyword evidence="3" id="KW-0808">Transferase</keyword>
<dbReference type="AlphaFoldDB" id="A0A383CGT5"/>
<gene>
    <name evidence="6" type="ORF">METZ01_LOCUS484431</name>
</gene>
<dbReference type="PANTHER" id="PTHR12001:SF69">
    <property type="entry name" value="ALL TRANS-POLYPRENYL-DIPHOSPHATE SYNTHASE PDSS1"/>
    <property type="match status" value="1"/>
</dbReference>
<dbReference type="GO" id="GO:0046872">
    <property type="term" value="F:metal ion binding"/>
    <property type="evidence" value="ECO:0007669"/>
    <property type="project" value="UniProtKB-KW"/>
</dbReference>
<comment type="similarity">
    <text evidence="2">Belongs to the FPP/GGPP synthase family.</text>
</comment>
<dbReference type="Gene3D" id="1.10.600.10">
    <property type="entry name" value="Farnesyl Diphosphate Synthase"/>
    <property type="match status" value="1"/>
</dbReference>
<dbReference type="GO" id="GO:0008299">
    <property type="term" value="P:isoprenoid biosynthetic process"/>
    <property type="evidence" value="ECO:0007669"/>
    <property type="project" value="InterPro"/>
</dbReference>
<proteinExistence type="inferred from homology"/>
<keyword evidence="5" id="KW-0460">Magnesium</keyword>
<protein>
    <recommendedName>
        <fullName evidence="7">Polyprenyl synthetase</fullName>
    </recommendedName>
</protein>
<evidence type="ECO:0000256" key="4">
    <source>
        <dbReference type="ARBA" id="ARBA00022723"/>
    </source>
</evidence>
<evidence type="ECO:0000256" key="3">
    <source>
        <dbReference type="ARBA" id="ARBA00022679"/>
    </source>
</evidence>
<dbReference type="PANTHER" id="PTHR12001">
    <property type="entry name" value="GERANYLGERANYL PYROPHOSPHATE SYNTHASE"/>
    <property type="match status" value="1"/>
</dbReference>
<accession>A0A383CGT5</accession>
<evidence type="ECO:0000256" key="2">
    <source>
        <dbReference type="ARBA" id="ARBA00006706"/>
    </source>
</evidence>
<keyword evidence="4" id="KW-0479">Metal-binding</keyword>
<feature type="non-terminal residue" evidence="6">
    <location>
        <position position="108"/>
    </location>
</feature>
<evidence type="ECO:0008006" key="7">
    <source>
        <dbReference type="Google" id="ProtNLM"/>
    </source>
</evidence>
<name>A0A383CGT5_9ZZZZ</name>
<evidence type="ECO:0000313" key="6">
    <source>
        <dbReference type="EMBL" id="SVE31577.1"/>
    </source>
</evidence>
<organism evidence="6">
    <name type="scientific">marine metagenome</name>
    <dbReference type="NCBI Taxonomy" id="408172"/>
    <lineage>
        <taxon>unclassified sequences</taxon>
        <taxon>metagenomes</taxon>
        <taxon>ecological metagenomes</taxon>
    </lineage>
</organism>
<dbReference type="SUPFAM" id="SSF48576">
    <property type="entry name" value="Terpenoid synthases"/>
    <property type="match status" value="1"/>
</dbReference>